<dbReference type="Pfam" id="PF02775">
    <property type="entry name" value="TPP_enzyme_C"/>
    <property type="match status" value="1"/>
</dbReference>
<accession>A0A4S3M5Y0</accession>
<dbReference type="GO" id="GO:0016625">
    <property type="term" value="F:oxidoreductase activity, acting on the aldehyde or oxo group of donors, iron-sulfur protein as acceptor"/>
    <property type="evidence" value="ECO:0007669"/>
    <property type="project" value="UniProtKB-ARBA"/>
</dbReference>
<dbReference type="SUPFAM" id="SSF52518">
    <property type="entry name" value="Thiamin diphosphate-binding fold (THDP-binding)"/>
    <property type="match status" value="2"/>
</dbReference>
<dbReference type="NCBIfam" id="NF009589">
    <property type="entry name" value="PRK13030.1"/>
    <property type="match status" value="1"/>
</dbReference>
<comment type="caution">
    <text evidence="3">The sequence shown here is derived from an EMBL/GenBank/DDBJ whole genome shotgun (WGS) entry which is preliminary data.</text>
</comment>
<dbReference type="InterPro" id="IPR046667">
    <property type="entry name" value="DUF6537"/>
</dbReference>
<dbReference type="AlphaFoldDB" id="A0A4S3M5Y0"/>
<dbReference type="SUPFAM" id="SSF53323">
    <property type="entry name" value="Pyruvate-ferredoxin oxidoreductase, PFOR, domain III"/>
    <property type="match status" value="1"/>
</dbReference>
<gene>
    <name evidence="3" type="ORF">E7681_17665</name>
</gene>
<evidence type="ECO:0000313" key="3">
    <source>
        <dbReference type="EMBL" id="THD71631.1"/>
    </source>
</evidence>
<evidence type="ECO:0000259" key="2">
    <source>
        <dbReference type="PROSITE" id="PS51379"/>
    </source>
</evidence>
<dbReference type="InterPro" id="IPR019752">
    <property type="entry name" value="Pyrv/ketoisovalerate_OxRed_cat"/>
</dbReference>
<dbReference type="GO" id="GO:0030976">
    <property type="term" value="F:thiamine pyrophosphate binding"/>
    <property type="evidence" value="ECO:0007669"/>
    <property type="project" value="InterPro"/>
</dbReference>
<dbReference type="PANTHER" id="PTHR48084">
    <property type="entry name" value="2-OXOGLUTARATE OXIDOREDUCTASE SUBUNIT KORB-RELATED"/>
    <property type="match status" value="1"/>
</dbReference>
<dbReference type="Gene3D" id="3.40.920.10">
    <property type="entry name" value="Pyruvate-ferredoxin oxidoreductase, PFOR, domain III"/>
    <property type="match status" value="1"/>
</dbReference>
<sequence>MKRKQNLFEFHFRLSLGLTAWPACYLQGARHWHCAESPEENHLLTEHLRQQRLSMTLHDRLTQDEGWVYMTGMQALVRLPIQQRKRDAAAGLNTGGYISGYRGSPVGTYDMALTQAHKTLKEHNIHFQPGVNEDLAATATWGAQMVGLFPGAKVDGVFSIWYGKAPGMDRSMDPLRHANLAGTNPKGGTLLLVGDDHGAKSSTVACYSDMNFASLGAPLLAPANAQDVLDYGLHGIAMSRFASTLVGMKLVTDVVEGGGSVRVGLDSPRIVLTDAPNKDLGIRPFTPVLEQERLLWTERLGRARAYARANRLNLQDGAADARIGIIAAGKAWQDLNQALGGLGYRDGQLGNLPVRRLKLGMVWPLDDAEIRAFAEGLEAIIVIEEKRPLLEDQIRAILYGSGLSPRIIGKSFDGHSLSATGDSCAFPAVGEIDPNMVARVLMRAATELDPDCGVSMPNRATPPALPKGGTIRPPSFCAGCPHGRSTQVPDGSRALAGIGCHTMAVFRDPLRTNSISQMGGEGAMWLGQFPFTNEEHVFANMGDGTYFHSGMMAIRAAVAARVTMTYKLLFNGFVSMTGGQAHDGDLSPETMIAQLRAEGVERIALVADEPERYEGKNLGAGVSLHLRTEMAHVQREIRSHKGVSVILYDQPCATERRRLRKRGKWVDPDKRAFINPEICEGCGDCSTVSGCMAIEPLETPLGRKRQINQSSCNKDFSCVEGFCPSFVTVQGATPRKAQTADVVIDASRLPLPAPRPIDGSWSILVSGIGGAGVVTIGQTLAIAAHADGYYASNLDITGLAQKYGAVHSHIKLAISPEQMRATRIAAGEADALIGCDLVVAAGDEALSKLTPGRTRAVTDTTVIPTAEFSMNPDWQLDGAVQVGRLSTVLGDDLHSFDAQGLARQVMGDSVYANFVLMGAAWQQGGIPLSLEAIEHAIALNGVSIGQNRQAFDLGRLVIADPEKIGELTEAKAPLPLEANRAATLDQIVVHRTSELAASQGSRAVRRFEATLRKAREAGLDDKALKALARGLYKLMAVKDEWEVARLYTKPSFAEALRDSFDGELSLTFHFGAWPFGGTDPKTGQPVKGAVKGKTAMRAFRLMNRLRFLRGTLLDPFRNTDEARLARRLLANYEADIALAMHCWSSETAPLLAELLDLPEHIRGYGHVRERHAQATGKRRAEILATIEPQQAVA</sequence>
<proteinExistence type="predicted"/>
<protein>
    <submittedName>
        <fullName evidence="3">Indolepyruvate ferredoxin oxidoreductase family protein</fullName>
    </submittedName>
</protein>
<dbReference type="InterPro" id="IPR002880">
    <property type="entry name" value="Pyrv_Fd/Flavodoxin_OxRdtase_N"/>
</dbReference>
<dbReference type="InterPro" id="IPR029061">
    <property type="entry name" value="THDP-binding"/>
</dbReference>
<evidence type="ECO:0000256" key="1">
    <source>
        <dbReference type="ARBA" id="ARBA00023002"/>
    </source>
</evidence>
<dbReference type="InterPro" id="IPR002869">
    <property type="entry name" value="Pyrv_flavodox_OxRed_cen"/>
</dbReference>
<dbReference type="OrthoDB" id="9803617at2"/>
<keyword evidence="1" id="KW-0560">Oxidoreductase</keyword>
<dbReference type="EMBL" id="SSMD01000011">
    <property type="protein sequence ID" value="THD71631.1"/>
    <property type="molecule type" value="Genomic_DNA"/>
</dbReference>
<dbReference type="InterPro" id="IPR051457">
    <property type="entry name" value="2-oxoacid:Fd_oxidoreductase"/>
</dbReference>
<dbReference type="NCBIfam" id="NF009588">
    <property type="entry name" value="PRK13029.1"/>
    <property type="match status" value="1"/>
</dbReference>
<feature type="domain" description="4Fe-4S ferredoxin-type" evidence="2">
    <location>
        <begin position="670"/>
        <end position="699"/>
    </location>
</feature>
<dbReference type="RefSeq" id="WP_136340587.1">
    <property type="nucleotide sequence ID" value="NZ_SSMD01000011.1"/>
</dbReference>
<dbReference type="Pfam" id="PF01558">
    <property type="entry name" value="POR"/>
    <property type="match status" value="1"/>
</dbReference>
<dbReference type="GO" id="GO:0045333">
    <property type="term" value="P:cellular respiration"/>
    <property type="evidence" value="ECO:0007669"/>
    <property type="project" value="UniProtKB-ARBA"/>
</dbReference>
<dbReference type="GO" id="GO:0044281">
    <property type="term" value="P:small molecule metabolic process"/>
    <property type="evidence" value="ECO:0007669"/>
    <property type="project" value="UniProtKB-ARBA"/>
</dbReference>
<name>A0A4S3M5Y0_9RHOB</name>
<dbReference type="InterPro" id="IPR011766">
    <property type="entry name" value="TPP_enzyme_TPP-bd"/>
</dbReference>
<dbReference type="PROSITE" id="PS51379">
    <property type="entry name" value="4FE4S_FER_2"/>
    <property type="match status" value="1"/>
</dbReference>
<organism evidence="3 4">
    <name type="scientific">Thalassobius vesicularis</name>
    <dbReference type="NCBI Taxonomy" id="1294297"/>
    <lineage>
        <taxon>Bacteria</taxon>
        <taxon>Pseudomonadati</taxon>
        <taxon>Pseudomonadota</taxon>
        <taxon>Alphaproteobacteria</taxon>
        <taxon>Rhodobacterales</taxon>
        <taxon>Roseobacteraceae</taxon>
        <taxon>Thalassovita</taxon>
    </lineage>
</organism>
<keyword evidence="4" id="KW-1185">Reference proteome</keyword>
<keyword evidence="3" id="KW-0670">Pyruvate</keyword>
<dbReference type="Pfam" id="PF20169">
    <property type="entry name" value="DUF6537"/>
    <property type="match status" value="1"/>
</dbReference>
<dbReference type="Proteomes" id="UP000306113">
    <property type="component" value="Unassembled WGS sequence"/>
</dbReference>
<dbReference type="Gene3D" id="3.40.50.970">
    <property type="match status" value="1"/>
</dbReference>
<dbReference type="PANTHER" id="PTHR48084:SF3">
    <property type="entry name" value="SUBUNIT OF PYRUVATE:FLAVODOXIN OXIDOREDUCTASE"/>
    <property type="match status" value="1"/>
</dbReference>
<dbReference type="InterPro" id="IPR017896">
    <property type="entry name" value="4Fe4S_Fe-S-bd"/>
</dbReference>
<evidence type="ECO:0000313" key="4">
    <source>
        <dbReference type="Proteomes" id="UP000306113"/>
    </source>
</evidence>
<reference evidence="3 4" key="1">
    <citation type="submission" date="2019-04" db="EMBL/GenBank/DDBJ databases">
        <title>Draft genome sequence of Youngimonas vesicularis.</title>
        <authorList>
            <person name="Hameed A."/>
        </authorList>
    </citation>
    <scope>NUCLEOTIDE SEQUENCE [LARGE SCALE GENOMIC DNA]</scope>
    <source>
        <strain evidence="3 4">CC-AMW-E</strain>
    </source>
</reference>
<dbReference type="CDD" id="cd07034">
    <property type="entry name" value="TPP_PYR_PFOR_IOR-alpha_like"/>
    <property type="match status" value="1"/>
</dbReference>